<dbReference type="EMBL" id="SADE01000002">
    <property type="protein sequence ID" value="RVU36840.1"/>
    <property type="molecule type" value="Genomic_DNA"/>
</dbReference>
<organism evidence="1 2">
    <name type="scientific">Hwanghaeella grinnelliae</name>
    <dbReference type="NCBI Taxonomy" id="2500179"/>
    <lineage>
        <taxon>Bacteria</taxon>
        <taxon>Pseudomonadati</taxon>
        <taxon>Pseudomonadota</taxon>
        <taxon>Alphaproteobacteria</taxon>
        <taxon>Rhodospirillales</taxon>
        <taxon>Rhodospirillaceae</taxon>
        <taxon>Hwanghaeella</taxon>
    </lineage>
</organism>
<dbReference type="Proteomes" id="UP000287447">
    <property type="component" value="Unassembled WGS sequence"/>
</dbReference>
<reference evidence="2" key="1">
    <citation type="submission" date="2019-01" db="EMBL/GenBank/DDBJ databases">
        <title>Gri0909 isolated from a small marine red alga.</title>
        <authorList>
            <person name="Kim J."/>
            <person name="Jeong S.E."/>
            <person name="Jeon C.O."/>
        </authorList>
    </citation>
    <scope>NUCLEOTIDE SEQUENCE [LARGE SCALE GENOMIC DNA]</scope>
    <source>
        <strain evidence="2">Gri0909</strain>
    </source>
</reference>
<sequence length="63" mass="6909">MAWSLDLVRIVLALRRADPTASAFKHLDIAPLALKRTVGHLAQAFACAENAEPTVKMQRNPGR</sequence>
<gene>
    <name evidence="1" type="ORF">EOI86_16895</name>
</gene>
<dbReference type="AlphaFoldDB" id="A0A437QQP6"/>
<accession>A0A437QQP6</accession>
<name>A0A437QQP6_9PROT</name>
<evidence type="ECO:0000313" key="1">
    <source>
        <dbReference type="EMBL" id="RVU36840.1"/>
    </source>
</evidence>
<keyword evidence="2" id="KW-1185">Reference proteome</keyword>
<comment type="caution">
    <text evidence="1">The sequence shown here is derived from an EMBL/GenBank/DDBJ whole genome shotgun (WGS) entry which is preliminary data.</text>
</comment>
<dbReference type="RefSeq" id="WP_127766316.1">
    <property type="nucleotide sequence ID" value="NZ_SADE01000002.1"/>
</dbReference>
<evidence type="ECO:0000313" key="2">
    <source>
        <dbReference type="Proteomes" id="UP000287447"/>
    </source>
</evidence>
<protein>
    <submittedName>
        <fullName evidence="1">Uncharacterized protein</fullName>
    </submittedName>
</protein>
<proteinExistence type="predicted"/>